<gene>
    <name evidence="2" type="ORF">H1B31_09435</name>
</gene>
<evidence type="ECO:0000256" key="1">
    <source>
        <dbReference type="SAM" id="SignalP"/>
    </source>
</evidence>
<dbReference type="AlphaFoldDB" id="A0A7G7VIX6"/>
<feature type="signal peptide" evidence="1">
    <location>
        <begin position="1"/>
        <end position="26"/>
    </location>
</feature>
<protein>
    <submittedName>
        <fullName evidence="2">Uncharacterized protein</fullName>
    </submittedName>
</protein>
<proteinExistence type="predicted"/>
<organism evidence="2 3">
    <name type="scientific">Selenomonas timonae</name>
    <dbReference type="NCBI Taxonomy" id="2754044"/>
    <lineage>
        <taxon>Bacteria</taxon>
        <taxon>Bacillati</taxon>
        <taxon>Bacillota</taxon>
        <taxon>Negativicutes</taxon>
        <taxon>Selenomonadales</taxon>
        <taxon>Selenomonadaceae</taxon>
        <taxon>Selenomonas</taxon>
    </lineage>
</organism>
<keyword evidence="1" id="KW-0732">Signal</keyword>
<dbReference type="KEGG" id="stim:H1B31_09435"/>
<reference evidence="2 3" key="1">
    <citation type="submission" date="2020-07" db="EMBL/GenBank/DDBJ databases">
        <title>Complete genome and description of Selenomonas timonensis sp. nov., a new bacterium isolated from a gingivitis subject.</title>
        <authorList>
            <person name="Antezack A."/>
        </authorList>
    </citation>
    <scope>NUCLEOTIDE SEQUENCE [LARGE SCALE GENOMIC DNA]</scope>
    <source>
        <strain evidence="2 3">Marseille-Q3039</strain>
    </source>
</reference>
<keyword evidence="3" id="KW-1185">Reference proteome</keyword>
<dbReference type="Proteomes" id="UP000515480">
    <property type="component" value="Chromosome"/>
</dbReference>
<evidence type="ECO:0000313" key="2">
    <source>
        <dbReference type="EMBL" id="QNH54069.1"/>
    </source>
</evidence>
<accession>A0A7G7VIX6</accession>
<sequence length="215" mass="23454">MIKRYRKIAAAIGAMVVLSAVPHAFAEETVQAVQESAGETAPSELPYAYESRSYGYRIMCPKQPAFVIPSVELDGHEGEVLIFENEDYYIKHAWVIHMNAFPEDGVPNLNAISPEESVELLKGIMGSNGYEGIMLINLTEDNKAIFATTAKEIEIDEDGDGTPDATAKADSQMAVLFFRGANGMRYGLELIDNPELRASSVSAFLAGARTMQALQ</sequence>
<feature type="chain" id="PRO_5028831184" evidence="1">
    <location>
        <begin position="27"/>
        <end position="215"/>
    </location>
</feature>
<name>A0A7G7VIX6_9FIRM</name>
<evidence type="ECO:0000313" key="3">
    <source>
        <dbReference type="Proteomes" id="UP000515480"/>
    </source>
</evidence>
<dbReference type="RefSeq" id="WP_185980130.1">
    <property type="nucleotide sequence ID" value="NZ_CP060204.1"/>
</dbReference>
<dbReference type="EMBL" id="CP060204">
    <property type="protein sequence ID" value="QNH54069.1"/>
    <property type="molecule type" value="Genomic_DNA"/>
</dbReference>